<dbReference type="GeneID" id="79707307"/>
<proteinExistence type="predicted"/>
<feature type="region of interest" description="Disordered" evidence="1">
    <location>
        <begin position="22"/>
        <end position="46"/>
    </location>
</feature>
<evidence type="ECO:0000313" key="2">
    <source>
        <dbReference type="EMBL" id="CAA2409760.1"/>
    </source>
</evidence>
<protein>
    <submittedName>
        <fullName evidence="2">Phage Tail Chaperonin</fullName>
    </submittedName>
</protein>
<reference evidence="2 3" key="1">
    <citation type="submission" date="2019-12" db="EMBL/GenBank/DDBJ databases">
        <authorList>
            <person name="Ansaldi M."/>
            <person name="Clavijo F."/>
        </authorList>
    </citation>
    <scope>NUCLEOTIDE SEQUENCE [LARGE SCALE GENOMIC DNA]</scope>
</reference>
<sequence>MESLHYHIRQLDNAYLKRESAKMEAKVKHGKSARSGKASSRKGRGN</sequence>
<evidence type="ECO:0000256" key="1">
    <source>
        <dbReference type="SAM" id="MobiDB-lite"/>
    </source>
</evidence>
<dbReference type="RefSeq" id="YP_010742767.1">
    <property type="nucleotide sequence ID" value="NC_073092.1"/>
</dbReference>
<organism evidence="2 3">
    <name type="scientific">Xanthomonas phage Suba</name>
    <dbReference type="NCBI Taxonomy" id="2674975"/>
    <lineage>
        <taxon>Viruses</taxon>
        <taxon>Duplodnaviria</taxon>
        <taxon>Heunggongvirae</taxon>
        <taxon>Uroviricota</taxon>
        <taxon>Caudoviricetes</taxon>
        <taxon>Stanbaylleyvirinae</taxon>
        <taxon>Subavirus</taxon>
        <taxon>Subavirus suba</taxon>
    </lineage>
</organism>
<dbReference type="Proteomes" id="UP000464334">
    <property type="component" value="Chromosome"/>
</dbReference>
<keyword evidence="3" id="KW-1185">Reference proteome</keyword>
<dbReference type="EMBL" id="LR743530">
    <property type="protein sequence ID" value="CAA2409760.1"/>
    <property type="molecule type" value="Genomic_DNA"/>
</dbReference>
<feature type="compositionally biased region" description="Basic residues" evidence="1">
    <location>
        <begin position="28"/>
        <end position="46"/>
    </location>
</feature>
<evidence type="ECO:0000313" key="3">
    <source>
        <dbReference type="Proteomes" id="UP000464334"/>
    </source>
</evidence>
<dbReference type="KEGG" id="vg:79707307"/>
<accession>A0A679KAJ9</accession>
<name>A0A679KAJ9_9CAUD</name>